<organism evidence="1 2">
    <name type="scientific">Diphasiastrum complanatum</name>
    <name type="common">Issler's clubmoss</name>
    <name type="synonym">Lycopodium complanatum</name>
    <dbReference type="NCBI Taxonomy" id="34168"/>
    <lineage>
        <taxon>Eukaryota</taxon>
        <taxon>Viridiplantae</taxon>
        <taxon>Streptophyta</taxon>
        <taxon>Embryophyta</taxon>
        <taxon>Tracheophyta</taxon>
        <taxon>Lycopodiopsida</taxon>
        <taxon>Lycopodiales</taxon>
        <taxon>Lycopodiaceae</taxon>
        <taxon>Lycopodioideae</taxon>
        <taxon>Diphasiastrum</taxon>
    </lineage>
</organism>
<sequence>MTLSQFSYEFTWKRQVRQILIYQIDELVLLVGTIFFLSLKAFTLIFKSWIHGGIGFENSKKYCIAQLNRGGKNSAITGCWKDDTEKSRAPSTSQPPRFLSQINDTSLNEELKNGSVTAGQGFSFSAAGFLFPYYLGATHCLMQHGYITENTPLAGASAGAIACGAIVGGIPIHEALKATKLLAQDCRTYGTLFKVRDILRVYFNRYLPPDAYLRANGRMRVAITQVFRSPKGILVDHFTSNEDLINAVLASCFIPGFVAARPCTLFRGSFVIDGGLTYFTPPTAAKKTVGISAFQIDRFGLDDIEISPHLNPQNAVSPSKLLGWALHPQADSTIDTLFSMGYRNARAWIDKRARQANLHRT</sequence>
<accession>A0ACC2DSV0</accession>
<reference evidence="2" key="1">
    <citation type="journal article" date="2024" name="Proc. Natl. Acad. Sci. U.S.A.">
        <title>Extraordinary preservation of gene collinearity over three hundred million years revealed in homosporous lycophytes.</title>
        <authorList>
            <person name="Li C."/>
            <person name="Wickell D."/>
            <person name="Kuo L.Y."/>
            <person name="Chen X."/>
            <person name="Nie B."/>
            <person name="Liao X."/>
            <person name="Peng D."/>
            <person name="Ji J."/>
            <person name="Jenkins J."/>
            <person name="Williams M."/>
            <person name="Shu S."/>
            <person name="Plott C."/>
            <person name="Barry K."/>
            <person name="Rajasekar S."/>
            <person name="Grimwood J."/>
            <person name="Han X."/>
            <person name="Sun S."/>
            <person name="Hou Z."/>
            <person name="He W."/>
            <person name="Dai G."/>
            <person name="Sun C."/>
            <person name="Schmutz J."/>
            <person name="Leebens-Mack J.H."/>
            <person name="Li F.W."/>
            <person name="Wang L."/>
        </authorList>
    </citation>
    <scope>NUCLEOTIDE SEQUENCE [LARGE SCALE GENOMIC DNA]</scope>
    <source>
        <strain evidence="2">cv. PW_Plant_1</strain>
    </source>
</reference>
<dbReference type="EMBL" id="CM055096">
    <property type="protein sequence ID" value="KAJ7557321.1"/>
    <property type="molecule type" value="Genomic_DNA"/>
</dbReference>
<evidence type="ECO:0000313" key="1">
    <source>
        <dbReference type="EMBL" id="KAJ7557321.1"/>
    </source>
</evidence>
<keyword evidence="2" id="KW-1185">Reference proteome</keyword>
<gene>
    <name evidence="1" type="ORF">O6H91_05G121800</name>
</gene>
<evidence type="ECO:0000313" key="2">
    <source>
        <dbReference type="Proteomes" id="UP001162992"/>
    </source>
</evidence>
<name>A0ACC2DSV0_DIPCM</name>
<comment type="caution">
    <text evidence="1">The sequence shown here is derived from an EMBL/GenBank/DDBJ whole genome shotgun (WGS) entry which is preliminary data.</text>
</comment>
<dbReference type="Proteomes" id="UP001162992">
    <property type="component" value="Chromosome 5"/>
</dbReference>
<protein>
    <submittedName>
        <fullName evidence="1">Uncharacterized protein</fullName>
    </submittedName>
</protein>
<proteinExistence type="predicted"/>